<feature type="compositionally biased region" description="Polar residues" evidence="5">
    <location>
        <begin position="386"/>
        <end position="416"/>
    </location>
</feature>
<evidence type="ECO:0000259" key="6">
    <source>
        <dbReference type="PROSITE" id="PS50942"/>
    </source>
</evidence>
<feature type="compositionally biased region" description="Low complexity" evidence="5">
    <location>
        <begin position="121"/>
        <end position="136"/>
    </location>
</feature>
<feature type="compositionally biased region" description="Polar residues" evidence="5">
    <location>
        <begin position="325"/>
        <end position="336"/>
    </location>
</feature>
<dbReference type="OMA" id="MNDAIMN"/>
<feature type="region of interest" description="Disordered" evidence="5">
    <location>
        <begin position="117"/>
        <end position="234"/>
    </location>
</feature>
<evidence type="ECO:0000256" key="5">
    <source>
        <dbReference type="SAM" id="MobiDB-lite"/>
    </source>
</evidence>
<sequence length="512" mass="54808">MDFMKVLDQTVREIKREVNLKVLKVPELEQKALTVIEYLMANGSKQALDNILERSFQISSLSGFEYVDPNGKDVGINVRKKVETIVGLINDKEKIQAVRKKAAATRDKYVGLSSSGVTYKSSASSYGGSSRYGGFDSSRDGESFNDSYKDKHKSIDDRSNENESGFKKGGSRHSGSHASTSSKPTKTATKMGADLSSKSASIQPNDSEDDFGDFDDFDPRGSTTGGSANTTSIQVNPFGESLVGDLMDTPTSPPTEPAYFSNKTAPEVDLFADATFVLASPHEELTTGSHDKANIDLFANQPAFPAPPSASVDLFRASDSGSLSEAKYSSSEQKSTAPFDPFPAPDSGMSFGKKSSNSEHINTTFDPFAAIPLNSFEETDSFSAFTSHSESKTTKPQQKVTNNSLDSMEQSMTSSKPEAKKDAFQVKSGIWADSLSRGLIDLNITAPKTINLAANIGVVGGLGDASDATPWYMTRPMVTGSSMGMSGFPSSTSNKGDSGFSTSVQQQYGGFK</sequence>
<dbReference type="EMBL" id="CM007385">
    <property type="protein sequence ID" value="ONK70017.1"/>
    <property type="molecule type" value="Genomic_DNA"/>
</dbReference>
<evidence type="ECO:0000313" key="7">
    <source>
        <dbReference type="EMBL" id="ONK70017.1"/>
    </source>
</evidence>
<dbReference type="PANTHER" id="PTHR12276:SF45">
    <property type="entry name" value="CLATHRIN INTERACTOR 1"/>
    <property type="match status" value="1"/>
</dbReference>
<protein>
    <recommendedName>
        <fullName evidence="6">ENTH domain-containing protein</fullName>
    </recommendedName>
</protein>
<dbReference type="Pfam" id="PF01417">
    <property type="entry name" value="ENTH"/>
    <property type="match status" value="1"/>
</dbReference>
<feature type="compositionally biased region" description="Polar residues" evidence="5">
    <location>
        <begin position="196"/>
        <end position="205"/>
    </location>
</feature>
<dbReference type="GO" id="GO:0005886">
    <property type="term" value="C:plasma membrane"/>
    <property type="evidence" value="ECO:0007669"/>
    <property type="project" value="TreeGrafter"/>
</dbReference>
<feature type="compositionally biased region" description="Low complexity" evidence="5">
    <location>
        <begin position="176"/>
        <end position="190"/>
    </location>
</feature>
<dbReference type="GO" id="GO:0005794">
    <property type="term" value="C:Golgi apparatus"/>
    <property type="evidence" value="ECO:0007669"/>
    <property type="project" value="UniProtKB-SubCell"/>
</dbReference>
<evidence type="ECO:0000256" key="1">
    <source>
        <dbReference type="ARBA" id="ARBA00004132"/>
    </source>
</evidence>
<dbReference type="SUPFAM" id="SSF48464">
    <property type="entry name" value="ENTH/VHS domain"/>
    <property type="match status" value="1"/>
</dbReference>
<organism evidence="7 8">
    <name type="scientific">Asparagus officinalis</name>
    <name type="common">Garden asparagus</name>
    <dbReference type="NCBI Taxonomy" id="4686"/>
    <lineage>
        <taxon>Eukaryota</taxon>
        <taxon>Viridiplantae</taxon>
        <taxon>Streptophyta</taxon>
        <taxon>Embryophyta</taxon>
        <taxon>Tracheophyta</taxon>
        <taxon>Spermatophyta</taxon>
        <taxon>Magnoliopsida</taxon>
        <taxon>Liliopsida</taxon>
        <taxon>Asparagales</taxon>
        <taxon>Asparagaceae</taxon>
        <taxon>Asparagoideae</taxon>
        <taxon>Asparagus</taxon>
    </lineage>
</organism>
<feature type="compositionally biased region" description="Basic and acidic residues" evidence="5">
    <location>
        <begin position="137"/>
        <end position="166"/>
    </location>
</feature>
<dbReference type="InterPro" id="IPR013809">
    <property type="entry name" value="ENTH"/>
</dbReference>
<keyword evidence="3" id="KW-0333">Golgi apparatus</keyword>
<dbReference type="AlphaFoldDB" id="A0A5P1EXU3"/>
<dbReference type="InterPro" id="IPR008942">
    <property type="entry name" value="ENTH_VHS"/>
</dbReference>
<feature type="compositionally biased region" description="Low complexity" evidence="5">
    <location>
        <begin position="221"/>
        <end position="232"/>
    </location>
</feature>
<dbReference type="SMART" id="SM00273">
    <property type="entry name" value="ENTH"/>
    <property type="match status" value="1"/>
</dbReference>
<evidence type="ECO:0000256" key="4">
    <source>
        <dbReference type="ARBA" id="ARBA00023329"/>
    </source>
</evidence>
<dbReference type="CDD" id="cd03571">
    <property type="entry name" value="ENTH"/>
    <property type="match status" value="1"/>
</dbReference>
<name>A0A5P1EXU3_ASPOF</name>
<reference evidence="8" key="1">
    <citation type="journal article" date="2017" name="Nat. Commun.">
        <title>The asparagus genome sheds light on the origin and evolution of a young Y chromosome.</title>
        <authorList>
            <person name="Harkess A."/>
            <person name="Zhou J."/>
            <person name="Xu C."/>
            <person name="Bowers J.E."/>
            <person name="Van der Hulst R."/>
            <person name="Ayyampalayam S."/>
            <person name="Mercati F."/>
            <person name="Riccardi P."/>
            <person name="McKain M.R."/>
            <person name="Kakrana A."/>
            <person name="Tang H."/>
            <person name="Ray J."/>
            <person name="Groenendijk J."/>
            <person name="Arikit S."/>
            <person name="Mathioni S.M."/>
            <person name="Nakano M."/>
            <person name="Shan H."/>
            <person name="Telgmann-Rauber A."/>
            <person name="Kanno A."/>
            <person name="Yue Z."/>
            <person name="Chen H."/>
            <person name="Li W."/>
            <person name="Chen Y."/>
            <person name="Xu X."/>
            <person name="Zhang Y."/>
            <person name="Luo S."/>
            <person name="Chen H."/>
            <person name="Gao J."/>
            <person name="Mao Z."/>
            <person name="Pires J.C."/>
            <person name="Luo M."/>
            <person name="Kudrna D."/>
            <person name="Wing R.A."/>
            <person name="Meyers B.C."/>
            <person name="Yi K."/>
            <person name="Kong H."/>
            <person name="Lavrijsen P."/>
            <person name="Sunseri F."/>
            <person name="Falavigna A."/>
            <person name="Ye Y."/>
            <person name="Leebens-Mack J.H."/>
            <person name="Chen G."/>
        </authorList>
    </citation>
    <scope>NUCLEOTIDE SEQUENCE [LARGE SCALE GENOMIC DNA]</scope>
    <source>
        <strain evidence="8">cv. DH0086</strain>
    </source>
</reference>
<dbReference type="GO" id="GO:0030276">
    <property type="term" value="F:clathrin binding"/>
    <property type="evidence" value="ECO:0007669"/>
    <property type="project" value="TreeGrafter"/>
</dbReference>
<feature type="compositionally biased region" description="Low complexity" evidence="5">
    <location>
        <begin position="484"/>
        <end position="493"/>
    </location>
</feature>
<feature type="compositionally biased region" description="Acidic residues" evidence="5">
    <location>
        <begin position="206"/>
        <end position="216"/>
    </location>
</feature>
<feature type="region of interest" description="Disordered" evidence="5">
    <location>
        <begin position="484"/>
        <end position="512"/>
    </location>
</feature>
<dbReference type="PROSITE" id="PS50942">
    <property type="entry name" value="ENTH"/>
    <property type="match status" value="1"/>
</dbReference>
<feature type="region of interest" description="Disordered" evidence="5">
    <location>
        <begin position="325"/>
        <end position="358"/>
    </location>
</feature>
<comment type="subcellular location">
    <subcellularLocation>
        <location evidence="1">Cytoplasmic vesicle</location>
        <location evidence="1">Clathrin-coated vesicle</location>
    </subcellularLocation>
    <subcellularLocation>
        <location evidence="2">Golgi apparatus</location>
    </subcellularLocation>
</comment>
<evidence type="ECO:0000256" key="3">
    <source>
        <dbReference type="ARBA" id="ARBA00023034"/>
    </source>
</evidence>
<feature type="compositionally biased region" description="Polar residues" evidence="5">
    <location>
        <begin position="494"/>
        <end position="512"/>
    </location>
</feature>
<dbReference type="GO" id="GO:0006897">
    <property type="term" value="P:endocytosis"/>
    <property type="evidence" value="ECO:0007669"/>
    <property type="project" value="TreeGrafter"/>
</dbReference>
<dbReference type="Proteomes" id="UP000243459">
    <property type="component" value="Chromosome 5"/>
</dbReference>
<feature type="region of interest" description="Disordered" evidence="5">
    <location>
        <begin position="386"/>
        <end position="420"/>
    </location>
</feature>
<evidence type="ECO:0000256" key="2">
    <source>
        <dbReference type="ARBA" id="ARBA00004555"/>
    </source>
</evidence>
<dbReference type="GO" id="GO:0005768">
    <property type="term" value="C:endosome"/>
    <property type="evidence" value="ECO:0007669"/>
    <property type="project" value="TreeGrafter"/>
</dbReference>
<keyword evidence="8" id="KW-1185">Reference proteome</keyword>
<dbReference type="GO" id="GO:0030125">
    <property type="term" value="C:clathrin vesicle coat"/>
    <property type="evidence" value="ECO:0007669"/>
    <property type="project" value="TreeGrafter"/>
</dbReference>
<gene>
    <name evidence="7" type="ORF">A4U43_C05F29380</name>
</gene>
<proteinExistence type="predicted"/>
<keyword evidence="4" id="KW-0968">Cytoplasmic vesicle</keyword>
<dbReference type="GO" id="GO:0005543">
    <property type="term" value="F:phospholipid binding"/>
    <property type="evidence" value="ECO:0007669"/>
    <property type="project" value="TreeGrafter"/>
</dbReference>
<dbReference type="Gramene" id="ONK70017">
    <property type="protein sequence ID" value="ONK70017"/>
    <property type="gene ID" value="A4U43_C05F29380"/>
</dbReference>
<feature type="domain" description="ENTH" evidence="6">
    <location>
        <begin position="1"/>
        <end position="99"/>
    </location>
</feature>
<dbReference type="Gene3D" id="1.25.40.90">
    <property type="match status" value="1"/>
</dbReference>
<dbReference type="PANTHER" id="PTHR12276">
    <property type="entry name" value="EPSIN/ENT-RELATED"/>
    <property type="match status" value="1"/>
</dbReference>
<evidence type="ECO:0000313" key="8">
    <source>
        <dbReference type="Proteomes" id="UP000243459"/>
    </source>
</evidence>
<accession>A0A5P1EXU3</accession>